<dbReference type="InterPro" id="IPR001623">
    <property type="entry name" value="DnaJ_domain"/>
</dbReference>
<dbReference type="CDD" id="cd06257">
    <property type="entry name" value="DnaJ"/>
    <property type="match status" value="1"/>
</dbReference>
<feature type="compositionally biased region" description="Polar residues" evidence="2">
    <location>
        <begin position="472"/>
        <end position="492"/>
    </location>
</feature>
<feature type="compositionally biased region" description="Polar residues" evidence="2">
    <location>
        <begin position="545"/>
        <end position="571"/>
    </location>
</feature>
<evidence type="ECO:0000313" key="5">
    <source>
        <dbReference type="Proteomes" id="UP000245119"/>
    </source>
</evidence>
<evidence type="ECO:0000256" key="1">
    <source>
        <dbReference type="SAM" id="Coils"/>
    </source>
</evidence>
<dbReference type="STRING" id="400727.A0A2T7NQU5"/>
<gene>
    <name evidence="4" type="ORF">C0Q70_16794</name>
</gene>
<organism evidence="4 5">
    <name type="scientific">Pomacea canaliculata</name>
    <name type="common">Golden apple snail</name>
    <dbReference type="NCBI Taxonomy" id="400727"/>
    <lineage>
        <taxon>Eukaryota</taxon>
        <taxon>Metazoa</taxon>
        <taxon>Spiralia</taxon>
        <taxon>Lophotrochozoa</taxon>
        <taxon>Mollusca</taxon>
        <taxon>Gastropoda</taxon>
        <taxon>Caenogastropoda</taxon>
        <taxon>Architaenioglossa</taxon>
        <taxon>Ampullarioidea</taxon>
        <taxon>Ampullariidae</taxon>
        <taxon>Pomacea</taxon>
    </lineage>
</organism>
<feature type="region of interest" description="Disordered" evidence="2">
    <location>
        <begin position="959"/>
        <end position="992"/>
    </location>
</feature>
<keyword evidence="1" id="KW-0175">Coiled coil</keyword>
<feature type="coiled-coil region" evidence="1">
    <location>
        <begin position="808"/>
        <end position="835"/>
    </location>
</feature>
<feature type="compositionally biased region" description="Basic residues" evidence="2">
    <location>
        <begin position="983"/>
        <end position="992"/>
    </location>
</feature>
<dbReference type="AlphaFoldDB" id="A0A2T7NQU5"/>
<dbReference type="PANTHER" id="PTHR44665">
    <property type="entry name" value="DNAJ HOMOLOG SUBFAMILY C MEMBER 14"/>
    <property type="match status" value="1"/>
</dbReference>
<dbReference type="Pfam" id="PF14901">
    <property type="entry name" value="Jiv90"/>
    <property type="match status" value="1"/>
</dbReference>
<dbReference type="Pfam" id="PF00226">
    <property type="entry name" value="DnaJ"/>
    <property type="match status" value="1"/>
</dbReference>
<feature type="region of interest" description="Disordered" evidence="2">
    <location>
        <begin position="1"/>
        <end position="65"/>
    </location>
</feature>
<feature type="region of interest" description="Disordered" evidence="2">
    <location>
        <begin position="590"/>
        <end position="628"/>
    </location>
</feature>
<keyword evidence="5" id="KW-1185">Reference proteome</keyword>
<dbReference type="SMART" id="SM00271">
    <property type="entry name" value="DnaJ"/>
    <property type="match status" value="1"/>
</dbReference>
<dbReference type="PANTHER" id="PTHR44665:SF1">
    <property type="entry name" value="DNAJ HOMOLOG SUBFAMILY C MEMBER 14"/>
    <property type="match status" value="1"/>
</dbReference>
<evidence type="ECO:0000256" key="2">
    <source>
        <dbReference type="SAM" id="MobiDB-lite"/>
    </source>
</evidence>
<dbReference type="OrthoDB" id="1507364at2759"/>
<reference evidence="4 5" key="1">
    <citation type="submission" date="2018-04" db="EMBL/GenBank/DDBJ databases">
        <title>The genome of golden apple snail Pomacea canaliculata provides insight into stress tolerance and invasive adaptation.</title>
        <authorList>
            <person name="Liu C."/>
            <person name="Liu B."/>
            <person name="Ren Y."/>
            <person name="Zhang Y."/>
            <person name="Wang H."/>
            <person name="Li S."/>
            <person name="Jiang F."/>
            <person name="Yin L."/>
            <person name="Zhang G."/>
            <person name="Qian W."/>
            <person name="Fan W."/>
        </authorList>
    </citation>
    <scope>NUCLEOTIDE SEQUENCE [LARGE SCALE GENOMIC DNA]</scope>
    <source>
        <strain evidence="4">SZHN2017</strain>
        <tissue evidence="4">Muscle</tissue>
    </source>
</reference>
<dbReference type="PRINTS" id="PR00625">
    <property type="entry name" value="JDOMAIN"/>
</dbReference>
<dbReference type="EMBL" id="PZQS01000010">
    <property type="protein sequence ID" value="PVD23522.1"/>
    <property type="molecule type" value="Genomic_DNA"/>
</dbReference>
<feature type="compositionally biased region" description="Basic and acidic residues" evidence="2">
    <location>
        <begin position="1"/>
        <end position="11"/>
    </location>
</feature>
<feature type="compositionally biased region" description="Polar residues" evidence="2">
    <location>
        <begin position="45"/>
        <end position="65"/>
    </location>
</feature>
<feature type="region of interest" description="Disordered" evidence="2">
    <location>
        <begin position="530"/>
        <end position="571"/>
    </location>
</feature>
<evidence type="ECO:0000259" key="3">
    <source>
        <dbReference type="PROSITE" id="PS50076"/>
    </source>
</evidence>
<protein>
    <recommendedName>
        <fullName evidence="3">J domain-containing protein</fullName>
    </recommendedName>
</protein>
<dbReference type="Gene3D" id="1.10.287.110">
    <property type="entry name" value="DnaJ domain"/>
    <property type="match status" value="1"/>
</dbReference>
<feature type="domain" description="J" evidence="3">
    <location>
        <begin position="741"/>
        <end position="805"/>
    </location>
</feature>
<accession>A0A2T7NQU5</accession>
<dbReference type="InterPro" id="IPR036869">
    <property type="entry name" value="J_dom_sf"/>
</dbReference>
<proteinExistence type="predicted"/>
<feature type="region of interest" description="Disordered" evidence="2">
    <location>
        <begin position="450"/>
        <end position="497"/>
    </location>
</feature>
<evidence type="ECO:0000313" key="4">
    <source>
        <dbReference type="EMBL" id="PVD23522.1"/>
    </source>
</evidence>
<dbReference type="Proteomes" id="UP000245119">
    <property type="component" value="Linkage Group LG10"/>
</dbReference>
<sequence>MDDKLKMDGRALPRNRTTSGSSFFYGRRAGHSNFRGPPPVHEPYTQWTQFSGMPTHSGSPSSLQQVLDSLDTPDTSSGYLFKNLSTGDGLHSTGVLPSGSVAASHFENTHINFSHSSCQPQMQYSEQGWGMNELPQTSRCQAFECGSPAEVDFSMSRCQHLPSHSHSAHIPTSHPFPFPGMSSAVLPCSPAADQHQVLHADFSQPPPSSDYFRTVIDFSRPPPPMKDVAFHTSPLDHHTSLHPEYLRSGSQHNIGSAVSGFPSDARPTSQWFGSEIDQSLDRDLPESDDCFRSDIGVNIPPRFSPFMGVGEGLHGSEPKHTFVSDSVPCSPGFQKAPRKITRQYSEPVTSTVKTTEEEAAYVEVVERSNSFGPSCEQLKQAEDAQKQKDRCTENPASSTASECLPNKPVRSVASRPSYSDVAKSTKMKNPHQKTDCLFGKEREEAEHVLKRKSLETAPPKPFFKPSQKSQVHSKSSTRTRPVSSDTSQNFTLPHSKYGLDQFEDMASSLSREAGSSKHKEKPEIDVKIQHANSSATSSSTASASYQPGSSATLPSTTPKARTILNNGKPNNTSIKVAAAAHKKADYINNDLRETGSSSSSKRTNQTAALNRDSHGAHSKKATASSPGSVIQQNDEWLKYFAARGQISWVQSYLCCPHLAAVPARHHHVSGDWHDPPHGSEHQQNLGTCKVKLFKVDVNSQGADGWNNGFDSRRRSGLEENIALPATGEEAMKRLLACKGKDPYSILGLRSDATDEDIKRYYRKQAVLVHPDKNQEPGAEEAFKILGHAFEMIGEPAKRKQYDAHILEATEAEAAMREFSDLLTKLQEKIQEAANMMRCEHCGGKHKRIPVDRPWCSARYCDRCNIHHTAKEGDVWAETSMLGFLWHYYACMEGKVYDITEWVSCQRDSFKHMKANAHPVFYRIQTDGNRRHRTGQSGEAHLEDFINQLFNKASMQPDGFSHPEWHSGTGNQSAWTGPSAGNAKRSRRRKRKN</sequence>
<comment type="caution">
    <text evidence="4">The sequence shown here is derived from an EMBL/GenBank/DDBJ whole genome shotgun (WGS) entry which is preliminary data.</text>
</comment>
<dbReference type="PROSITE" id="PS50076">
    <property type="entry name" value="DNAJ_2"/>
    <property type="match status" value="1"/>
</dbReference>
<feature type="compositionally biased region" description="Basic and acidic residues" evidence="2">
    <location>
        <begin position="379"/>
        <end position="392"/>
    </location>
</feature>
<feature type="compositionally biased region" description="Polar residues" evidence="2">
    <location>
        <begin position="594"/>
        <end position="608"/>
    </location>
</feature>
<dbReference type="InterPro" id="IPR052317">
    <property type="entry name" value="Viral_replicn-host_int_reg"/>
</dbReference>
<name>A0A2T7NQU5_POMCA</name>
<dbReference type="InterPro" id="IPR032843">
    <property type="entry name" value="Jiv"/>
</dbReference>
<dbReference type="SUPFAM" id="SSF46565">
    <property type="entry name" value="Chaperone J-domain"/>
    <property type="match status" value="1"/>
</dbReference>
<feature type="region of interest" description="Disordered" evidence="2">
    <location>
        <begin position="377"/>
        <end position="438"/>
    </location>
</feature>
<feature type="compositionally biased region" description="Low complexity" evidence="2">
    <location>
        <begin position="533"/>
        <end position="544"/>
    </location>
</feature>